<dbReference type="Pfam" id="PF00905">
    <property type="entry name" value="Transpeptidase"/>
    <property type="match status" value="1"/>
</dbReference>
<evidence type="ECO:0000313" key="10">
    <source>
        <dbReference type="Proteomes" id="UP000886890"/>
    </source>
</evidence>
<dbReference type="PANTHER" id="PTHR30627:SF24">
    <property type="entry name" value="PENICILLIN-BINDING PROTEIN 4B"/>
    <property type="match status" value="1"/>
</dbReference>
<proteinExistence type="inferred from homology"/>
<dbReference type="PANTHER" id="PTHR30627">
    <property type="entry name" value="PEPTIDOGLYCAN D,D-TRANSPEPTIDASE"/>
    <property type="match status" value="1"/>
</dbReference>
<sequence>MFVGIFLSLIAYLVYFNVTKRETYLSDSHNTRQKDYAEKVVRGSILSSDGVVLARTDVDEDGNETRVYPYDNLFAHVVGYLSKGSSGLEATENYQLLESHANPLEQLRNEFKDEKNIGDNVITTLNSHMQQVAYDALGDNIGAVIALEPDTGRVLVSVSKPSFNPNTIDEDWDSLTADDSSGVFLNRGLQGQYPPGSTFKIVTALAYLRQNQTLDGFSFDCEGEVTNGGYTIHCAGNEVHGQEDFYSAFANSCNSAFSTIGLSLDKGAFQSLAESLYLNSKLDLELPTSRSSFSIDSSTPDALMMQTSIGQGNTLATPMEMALITCAVANDGVMMKPYFVDGVEAYDGTSVSKNSPEMLAEVMSESEAETLTQLMLGVVQNGTARSLSDLDYNIAGKTGSAEHGDMTEDTHSWFVGFSNAEDPDLVVAVIAEAAGGGSAVAVPIARQVFQAYYGDL</sequence>
<dbReference type="GO" id="GO:0017001">
    <property type="term" value="P:antibiotic catabolic process"/>
    <property type="evidence" value="ECO:0007669"/>
    <property type="project" value="InterPro"/>
</dbReference>
<keyword evidence="4 6" id="KW-0378">Hydrolase</keyword>
<dbReference type="InterPro" id="IPR054120">
    <property type="entry name" value="PBPA_dimer"/>
</dbReference>
<dbReference type="SUPFAM" id="SSF56519">
    <property type="entry name" value="Penicillin binding protein dimerisation domain"/>
    <property type="match status" value="1"/>
</dbReference>
<feature type="domain" description="Penicillin binding protein A dimerisation" evidence="8">
    <location>
        <begin position="42"/>
        <end position="121"/>
    </location>
</feature>
<evidence type="ECO:0000256" key="2">
    <source>
        <dbReference type="ARBA" id="ARBA00012865"/>
    </source>
</evidence>
<dbReference type="GO" id="GO:0071555">
    <property type="term" value="P:cell wall organization"/>
    <property type="evidence" value="ECO:0007669"/>
    <property type="project" value="TreeGrafter"/>
</dbReference>
<evidence type="ECO:0000259" key="8">
    <source>
        <dbReference type="Pfam" id="PF21922"/>
    </source>
</evidence>
<accession>A0A9D1XD76</accession>
<dbReference type="Pfam" id="PF21922">
    <property type="entry name" value="PBP_dimer_2"/>
    <property type="match status" value="1"/>
</dbReference>
<dbReference type="PROSITE" id="PS00337">
    <property type="entry name" value="BETA_LACTAMASE_D"/>
    <property type="match status" value="1"/>
</dbReference>
<reference evidence="9" key="2">
    <citation type="submission" date="2021-04" db="EMBL/GenBank/DDBJ databases">
        <authorList>
            <person name="Gilroy R."/>
        </authorList>
    </citation>
    <scope>NUCLEOTIDE SEQUENCE</scope>
    <source>
        <strain evidence="9">CHK183-1962</strain>
    </source>
</reference>
<keyword evidence="3" id="KW-0732">Signal</keyword>
<name>A0A9D1XD76_9FIRM</name>
<organism evidence="9 10">
    <name type="scientific">Candidatus Fusicatenibacter merdavium</name>
    <dbReference type="NCBI Taxonomy" id="2838600"/>
    <lineage>
        <taxon>Bacteria</taxon>
        <taxon>Bacillati</taxon>
        <taxon>Bacillota</taxon>
        <taxon>Clostridia</taxon>
        <taxon>Lachnospirales</taxon>
        <taxon>Lachnospiraceae</taxon>
        <taxon>Fusicatenibacter</taxon>
    </lineage>
</organism>
<dbReference type="InterPro" id="IPR001460">
    <property type="entry name" value="PCN-bd_Tpept"/>
</dbReference>
<dbReference type="InterPro" id="IPR012338">
    <property type="entry name" value="Beta-lactam/transpept-like"/>
</dbReference>
<dbReference type="Gene3D" id="3.90.1310.10">
    <property type="entry name" value="Penicillin-binding protein 2a (Domain 2)"/>
    <property type="match status" value="1"/>
</dbReference>
<comment type="similarity">
    <text evidence="1 6">Belongs to the class-D beta-lactamase family.</text>
</comment>
<gene>
    <name evidence="9" type="ORF">H9734_07095</name>
</gene>
<keyword evidence="5 6" id="KW-0046">Antibiotic resistance</keyword>
<evidence type="ECO:0000313" key="9">
    <source>
        <dbReference type="EMBL" id="HIX77343.1"/>
    </source>
</evidence>
<dbReference type="Gene3D" id="3.40.710.10">
    <property type="entry name" value="DD-peptidase/beta-lactamase superfamily"/>
    <property type="match status" value="1"/>
</dbReference>
<dbReference type="EMBL" id="DXEK01000119">
    <property type="protein sequence ID" value="HIX77343.1"/>
    <property type="molecule type" value="Genomic_DNA"/>
</dbReference>
<dbReference type="Proteomes" id="UP000886890">
    <property type="component" value="Unassembled WGS sequence"/>
</dbReference>
<dbReference type="GO" id="GO:0046677">
    <property type="term" value="P:response to antibiotic"/>
    <property type="evidence" value="ECO:0007669"/>
    <property type="project" value="UniProtKB-UniRule"/>
</dbReference>
<dbReference type="GO" id="GO:0071972">
    <property type="term" value="F:peptidoglycan L,D-transpeptidase activity"/>
    <property type="evidence" value="ECO:0007669"/>
    <property type="project" value="TreeGrafter"/>
</dbReference>
<evidence type="ECO:0000259" key="7">
    <source>
        <dbReference type="Pfam" id="PF00905"/>
    </source>
</evidence>
<feature type="domain" description="Penicillin-binding protein transpeptidase" evidence="7">
    <location>
        <begin position="142"/>
        <end position="449"/>
    </location>
</feature>
<dbReference type="InterPro" id="IPR002137">
    <property type="entry name" value="Beta-lactam_class-D_AS"/>
</dbReference>
<dbReference type="InterPro" id="IPR050515">
    <property type="entry name" value="Beta-lactam/transpept"/>
</dbReference>
<dbReference type="SUPFAM" id="SSF56601">
    <property type="entry name" value="beta-lactamase/transpeptidase-like"/>
    <property type="match status" value="1"/>
</dbReference>
<evidence type="ECO:0000256" key="4">
    <source>
        <dbReference type="ARBA" id="ARBA00022801"/>
    </source>
</evidence>
<protein>
    <recommendedName>
        <fullName evidence="2 6">Beta-lactamase</fullName>
        <ecNumber evidence="2 6">3.5.2.6</ecNumber>
    </recommendedName>
</protein>
<evidence type="ECO:0000256" key="1">
    <source>
        <dbReference type="ARBA" id="ARBA00007898"/>
    </source>
</evidence>
<dbReference type="GO" id="GO:0008658">
    <property type="term" value="F:penicillin binding"/>
    <property type="evidence" value="ECO:0007669"/>
    <property type="project" value="InterPro"/>
</dbReference>
<comment type="catalytic activity">
    <reaction evidence="6">
        <text>a beta-lactam + H2O = a substituted beta-amino acid</text>
        <dbReference type="Rhea" id="RHEA:20401"/>
        <dbReference type="ChEBI" id="CHEBI:15377"/>
        <dbReference type="ChEBI" id="CHEBI:35627"/>
        <dbReference type="ChEBI" id="CHEBI:140347"/>
        <dbReference type="EC" id="3.5.2.6"/>
    </reaction>
</comment>
<dbReference type="GO" id="GO:0005886">
    <property type="term" value="C:plasma membrane"/>
    <property type="evidence" value="ECO:0007669"/>
    <property type="project" value="TreeGrafter"/>
</dbReference>
<reference evidence="9" key="1">
    <citation type="journal article" date="2021" name="PeerJ">
        <title>Extensive microbial diversity within the chicken gut microbiome revealed by metagenomics and culture.</title>
        <authorList>
            <person name="Gilroy R."/>
            <person name="Ravi A."/>
            <person name="Getino M."/>
            <person name="Pursley I."/>
            <person name="Horton D.L."/>
            <person name="Alikhan N.F."/>
            <person name="Baker D."/>
            <person name="Gharbi K."/>
            <person name="Hall N."/>
            <person name="Watson M."/>
            <person name="Adriaenssens E.M."/>
            <person name="Foster-Nyarko E."/>
            <person name="Jarju S."/>
            <person name="Secka A."/>
            <person name="Antonio M."/>
            <person name="Oren A."/>
            <person name="Chaudhuri R.R."/>
            <person name="La Ragione R."/>
            <person name="Hildebrand F."/>
            <person name="Pallen M.J."/>
        </authorList>
    </citation>
    <scope>NUCLEOTIDE SEQUENCE</scope>
    <source>
        <strain evidence="9">CHK183-1962</strain>
    </source>
</reference>
<dbReference type="InterPro" id="IPR036138">
    <property type="entry name" value="PBP_dimer_sf"/>
</dbReference>
<evidence type="ECO:0000256" key="5">
    <source>
        <dbReference type="ARBA" id="ARBA00023251"/>
    </source>
</evidence>
<evidence type="ECO:0000256" key="3">
    <source>
        <dbReference type="ARBA" id="ARBA00022729"/>
    </source>
</evidence>
<evidence type="ECO:0000256" key="6">
    <source>
        <dbReference type="RuleBase" id="RU361140"/>
    </source>
</evidence>
<dbReference type="EC" id="3.5.2.6" evidence="2 6"/>
<comment type="caution">
    <text evidence="9">The sequence shown here is derived from an EMBL/GenBank/DDBJ whole genome shotgun (WGS) entry which is preliminary data.</text>
</comment>
<dbReference type="GO" id="GO:0008800">
    <property type="term" value="F:beta-lactamase activity"/>
    <property type="evidence" value="ECO:0007669"/>
    <property type="project" value="UniProtKB-UniRule"/>
</dbReference>
<dbReference type="AlphaFoldDB" id="A0A9D1XD76"/>